<dbReference type="AlphaFoldDB" id="A0A0K2TEP1"/>
<name>A0A0K2TEP1_LEPSM</name>
<proteinExistence type="predicted"/>
<feature type="signal peptide" evidence="1">
    <location>
        <begin position="1"/>
        <end position="23"/>
    </location>
</feature>
<evidence type="ECO:0000313" key="2">
    <source>
        <dbReference type="EMBL" id="CDW24330.1"/>
    </source>
</evidence>
<dbReference type="EMBL" id="HACA01006969">
    <property type="protein sequence ID" value="CDW24330.1"/>
    <property type="molecule type" value="Transcribed_RNA"/>
</dbReference>
<keyword evidence="1" id="KW-0732">Signal</keyword>
<protein>
    <recommendedName>
        <fullName evidence="3">Secreted protein</fullName>
    </recommendedName>
</protein>
<evidence type="ECO:0008006" key="3">
    <source>
        <dbReference type="Google" id="ProtNLM"/>
    </source>
</evidence>
<feature type="chain" id="PRO_5005487691" description="Secreted protein" evidence="1">
    <location>
        <begin position="24"/>
        <end position="65"/>
    </location>
</feature>
<sequence length="65" mass="7324">MYICTRPNPLISLLLFFSSASSGSLPLSSYFVQPFSSLLLLPYRNSPDQKNKKEKTVPSLIFLQV</sequence>
<evidence type="ECO:0000256" key="1">
    <source>
        <dbReference type="SAM" id="SignalP"/>
    </source>
</evidence>
<accession>A0A0K2TEP1</accession>
<organism evidence="2">
    <name type="scientific">Lepeophtheirus salmonis</name>
    <name type="common">Salmon louse</name>
    <name type="synonym">Caligus salmonis</name>
    <dbReference type="NCBI Taxonomy" id="72036"/>
    <lineage>
        <taxon>Eukaryota</taxon>
        <taxon>Metazoa</taxon>
        <taxon>Ecdysozoa</taxon>
        <taxon>Arthropoda</taxon>
        <taxon>Crustacea</taxon>
        <taxon>Multicrustacea</taxon>
        <taxon>Hexanauplia</taxon>
        <taxon>Copepoda</taxon>
        <taxon>Siphonostomatoida</taxon>
        <taxon>Caligidae</taxon>
        <taxon>Lepeophtheirus</taxon>
    </lineage>
</organism>
<reference evidence="2" key="1">
    <citation type="submission" date="2014-05" db="EMBL/GenBank/DDBJ databases">
        <authorList>
            <person name="Chronopoulou M."/>
        </authorList>
    </citation>
    <scope>NUCLEOTIDE SEQUENCE</scope>
    <source>
        <tissue evidence="2">Whole organism</tissue>
    </source>
</reference>